<evidence type="ECO:0000313" key="1">
    <source>
        <dbReference type="EMBL" id="WHS65175.1"/>
    </source>
</evidence>
<protein>
    <recommendedName>
        <fullName evidence="3">ABC transmembrane type-1 domain-containing protein</fullName>
    </recommendedName>
</protein>
<dbReference type="RefSeq" id="WP_283486276.1">
    <property type="nucleotide sequence ID" value="NZ_CP125947.1"/>
</dbReference>
<evidence type="ECO:0000313" key="2">
    <source>
        <dbReference type="Proteomes" id="UP001240697"/>
    </source>
</evidence>
<dbReference type="EMBL" id="CP125947">
    <property type="protein sequence ID" value="WHS65175.1"/>
    <property type="molecule type" value="Genomic_DNA"/>
</dbReference>
<gene>
    <name evidence="1" type="ORF">QMY55_22265</name>
</gene>
<organism evidence="1 2">
    <name type="scientific">Comamonas resistens</name>
    <dbReference type="NCBI Taxonomy" id="3046670"/>
    <lineage>
        <taxon>Bacteria</taxon>
        <taxon>Pseudomonadati</taxon>
        <taxon>Pseudomonadota</taxon>
        <taxon>Betaproteobacteria</taxon>
        <taxon>Burkholderiales</taxon>
        <taxon>Comamonadaceae</taxon>
        <taxon>Comamonas</taxon>
    </lineage>
</organism>
<keyword evidence="2" id="KW-1185">Reference proteome</keyword>
<reference evidence="1 2" key="1">
    <citation type="submission" date="2023-05" db="EMBL/GenBank/DDBJ databases">
        <authorList>
            <person name="Yin Y."/>
            <person name="Lu Z."/>
        </authorList>
    </citation>
    <scope>NUCLEOTIDE SEQUENCE [LARGE SCALE GENOMIC DNA]</scope>
    <source>
        <strain evidence="1 2">ZM22</strain>
    </source>
</reference>
<name>A0ABY8SQY6_9BURK</name>
<dbReference type="Proteomes" id="UP001240697">
    <property type="component" value="Chromosome"/>
</dbReference>
<proteinExistence type="predicted"/>
<evidence type="ECO:0008006" key="3">
    <source>
        <dbReference type="Google" id="ProtNLM"/>
    </source>
</evidence>
<sequence length="160" mass="17399">MTVSSAKQFWAAQWLHATAPLWWLQQAALLALAVSRLQAGGGLTAMLQPAAGIVLLGLLRASCEAWSAARLFDNAREQLTMWRAEAMNALAARSPLDRQRIPAGAAASFRLAQRDVIRTDGGRGSSPRPPRSQTTLTRTSLFSTNHTRLWQGAVRLALLL</sequence>
<accession>A0ABY8SQY6</accession>